<dbReference type="GO" id="GO:0003677">
    <property type="term" value="F:DNA binding"/>
    <property type="evidence" value="ECO:0007669"/>
    <property type="project" value="InterPro"/>
</dbReference>
<dbReference type="AlphaFoldDB" id="A0A9W6PFB1"/>
<evidence type="ECO:0000313" key="2">
    <source>
        <dbReference type="EMBL" id="GLW53868.1"/>
    </source>
</evidence>
<accession>A0A9W6PFB1</accession>
<name>A0A9W6PFB1_9ACTN</name>
<evidence type="ECO:0000313" key="3">
    <source>
        <dbReference type="Proteomes" id="UP001165143"/>
    </source>
</evidence>
<dbReference type="Proteomes" id="UP001165143">
    <property type="component" value="Unassembled WGS sequence"/>
</dbReference>
<dbReference type="InterPro" id="IPR001387">
    <property type="entry name" value="Cro/C1-type_HTH"/>
</dbReference>
<organism evidence="2 3">
    <name type="scientific">Kitasatospora phosalacinea</name>
    <dbReference type="NCBI Taxonomy" id="2065"/>
    <lineage>
        <taxon>Bacteria</taxon>
        <taxon>Bacillati</taxon>
        <taxon>Actinomycetota</taxon>
        <taxon>Actinomycetes</taxon>
        <taxon>Kitasatosporales</taxon>
        <taxon>Streptomycetaceae</taxon>
        <taxon>Kitasatospora</taxon>
    </lineage>
</organism>
<dbReference type="InterPro" id="IPR010982">
    <property type="entry name" value="Lambda_DNA-bd_dom_sf"/>
</dbReference>
<dbReference type="SUPFAM" id="SSF47413">
    <property type="entry name" value="lambda repressor-like DNA-binding domains"/>
    <property type="match status" value="1"/>
</dbReference>
<gene>
    <name evidence="2" type="ORF">Kpho01_18790</name>
</gene>
<protein>
    <submittedName>
        <fullName evidence="2">Transcriptional regulator</fullName>
    </submittedName>
</protein>
<reference evidence="2" key="1">
    <citation type="submission" date="2023-02" db="EMBL/GenBank/DDBJ databases">
        <title>Kitasatospora phosalacinea NBRC 14362.</title>
        <authorList>
            <person name="Ichikawa N."/>
            <person name="Sato H."/>
            <person name="Tonouchi N."/>
        </authorList>
    </citation>
    <scope>NUCLEOTIDE SEQUENCE</scope>
    <source>
        <strain evidence="2">NBRC 14362</strain>
    </source>
</reference>
<comment type="caution">
    <text evidence="2">The sequence shown here is derived from an EMBL/GenBank/DDBJ whole genome shotgun (WGS) entry which is preliminary data.</text>
</comment>
<dbReference type="SMART" id="SM00530">
    <property type="entry name" value="HTH_XRE"/>
    <property type="match status" value="1"/>
</dbReference>
<dbReference type="OrthoDB" id="8438314at2"/>
<sequence length="255" mass="27844">MSTATLTAGNARLRAALVASGLTVDALAEAIRMDPRTVERWMNEPGRMPHARHAMAAAKLLHADPYELWPTLGSRRRAQAEPQEEVLSWYPNRSAVPAALWSQLLDKAADRIDITVSCGLFLGDVVPDLVAVLARRARAGVRVRLALPDPTGAATQHEATRLLLIEDLFAVLQDVPGVRLFRHHGVANDVIRADDDLLVSPKVDGAPAAACPVLHLHRLERAPFTGTFLLGLDHVFATALPRDHRWTLTPGHTRP</sequence>
<feature type="domain" description="HTH cro/C1-type" evidence="1">
    <location>
        <begin position="12"/>
        <end position="68"/>
    </location>
</feature>
<proteinExistence type="predicted"/>
<dbReference type="RefSeq" id="WP_051776580.1">
    <property type="nucleotide sequence ID" value="NZ_BSRX01000009.1"/>
</dbReference>
<evidence type="ECO:0000259" key="1">
    <source>
        <dbReference type="SMART" id="SM00530"/>
    </source>
</evidence>
<dbReference type="CDD" id="cd00093">
    <property type="entry name" value="HTH_XRE"/>
    <property type="match status" value="1"/>
</dbReference>
<dbReference type="EMBL" id="BSRX01000009">
    <property type="protein sequence ID" value="GLW53868.1"/>
    <property type="molecule type" value="Genomic_DNA"/>
</dbReference>
<dbReference type="SUPFAM" id="SSF56024">
    <property type="entry name" value="Phospholipase D/nuclease"/>
    <property type="match status" value="1"/>
</dbReference>
<dbReference type="Gene3D" id="1.10.260.40">
    <property type="entry name" value="lambda repressor-like DNA-binding domains"/>
    <property type="match status" value="1"/>
</dbReference>